<feature type="non-terminal residue" evidence="2">
    <location>
        <position position="443"/>
    </location>
</feature>
<protein>
    <recommendedName>
        <fullName evidence="4">TrbL/VirB6 plasmid conjugal transfer protein</fullName>
    </recommendedName>
</protein>
<dbReference type="AlphaFoldDB" id="A0A2H0U8Y2"/>
<keyword evidence="1" id="KW-0812">Transmembrane</keyword>
<feature type="transmembrane region" description="Helical" evidence="1">
    <location>
        <begin position="140"/>
        <end position="157"/>
    </location>
</feature>
<feature type="transmembrane region" description="Helical" evidence="1">
    <location>
        <begin position="246"/>
        <end position="268"/>
    </location>
</feature>
<feature type="transmembrane region" description="Helical" evidence="1">
    <location>
        <begin position="309"/>
        <end position="331"/>
    </location>
</feature>
<feature type="transmembrane region" description="Helical" evidence="1">
    <location>
        <begin position="398"/>
        <end position="418"/>
    </location>
</feature>
<name>A0A2H0U8Y2_9BACT</name>
<accession>A0A2H0U8Y2</accession>
<dbReference type="EMBL" id="PFBM01000001">
    <property type="protein sequence ID" value="PIR82868.1"/>
    <property type="molecule type" value="Genomic_DNA"/>
</dbReference>
<keyword evidence="1" id="KW-1133">Transmembrane helix</keyword>
<keyword evidence="1" id="KW-0472">Membrane</keyword>
<sequence>MARAFLQNRYLTSIVVVAAISLFFAPLFLHAQGSGGAGDPAGEASPAQITEAPTTATPQVRATCDFLNGYTFDGCIWFPLMSWLGSWFLTIGGYLLLVAGTLFDTLVGRIIVDFKGTLDFLNITTAISDGWTIFRDFSNILIIGIFAFTAISIILGLHEFGQKKMIARILIIAVLINFSLLFTKMIIDASNFTAYQIYRQMAGGADSVTFDISQRFLVPMGIPNVWNSKPIVDTVTNGSQSGLQGFAFGLTGGAMLAILAGVLLYGCFLIIARGILFIFLMLTAALAFATYLIPSFAESEYGWSTWWKSLINSAIFAPLLMLSLYISLVIVSKAGEKVGQLTGVDTIGSIINDPSKQLTTNGWTVILLYILGTGLLFISFKVSSKFAGRISGFNMASMIPGLGVAAGALGVAAGARFAGFAARQGIGRPALAVSKRMEAASKD</sequence>
<organism evidence="2 3">
    <name type="scientific">Candidatus Kaiserbacteria bacterium CG10_big_fil_rev_8_21_14_0_10_59_10</name>
    <dbReference type="NCBI Taxonomy" id="1974612"/>
    <lineage>
        <taxon>Bacteria</taxon>
        <taxon>Candidatus Kaiseribacteriota</taxon>
    </lineage>
</organism>
<feature type="transmembrane region" description="Helical" evidence="1">
    <location>
        <begin position="275"/>
        <end position="297"/>
    </location>
</feature>
<comment type="caution">
    <text evidence="2">The sequence shown here is derived from an EMBL/GenBank/DDBJ whole genome shotgun (WGS) entry which is preliminary data.</text>
</comment>
<evidence type="ECO:0000313" key="3">
    <source>
        <dbReference type="Proteomes" id="UP000231379"/>
    </source>
</evidence>
<evidence type="ECO:0008006" key="4">
    <source>
        <dbReference type="Google" id="ProtNLM"/>
    </source>
</evidence>
<dbReference type="Proteomes" id="UP000231379">
    <property type="component" value="Unassembled WGS sequence"/>
</dbReference>
<proteinExistence type="predicted"/>
<feature type="transmembrane region" description="Helical" evidence="1">
    <location>
        <begin position="87"/>
        <end position="106"/>
    </location>
</feature>
<gene>
    <name evidence="2" type="ORF">COU20_00005</name>
</gene>
<feature type="transmembrane region" description="Helical" evidence="1">
    <location>
        <begin position="169"/>
        <end position="187"/>
    </location>
</feature>
<feature type="transmembrane region" description="Helical" evidence="1">
    <location>
        <begin position="12"/>
        <end position="31"/>
    </location>
</feature>
<evidence type="ECO:0000256" key="1">
    <source>
        <dbReference type="SAM" id="Phobius"/>
    </source>
</evidence>
<feature type="transmembrane region" description="Helical" evidence="1">
    <location>
        <begin position="358"/>
        <end position="378"/>
    </location>
</feature>
<evidence type="ECO:0000313" key="2">
    <source>
        <dbReference type="EMBL" id="PIR82868.1"/>
    </source>
</evidence>
<reference evidence="3" key="1">
    <citation type="submission" date="2017-09" db="EMBL/GenBank/DDBJ databases">
        <title>Depth-based differentiation of microbial function through sediment-hosted aquifers and enrichment of novel symbionts in the deep terrestrial subsurface.</title>
        <authorList>
            <person name="Probst A.J."/>
            <person name="Ladd B."/>
            <person name="Jarett J.K."/>
            <person name="Geller-Mcgrath D.E."/>
            <person name="Sieber C.M.K."/>
            <person name="Emerson J.B."/>
            <person name="Anantharaman K."/>
            <person name="Thomas B.C."/>
            <person name="Malmstrom R."/>
            <person name="Stieglmeier M."/>
            <person name="Klingl A."/>
            <person name="Woyke T."/>
            <person name="Ryan C.M."/>
            <person name="Banfield J.F."/>
        </authorList>
    </citation>
    <scope>NUCLEOTIDE SEQUENCE [LARGE SCALE GENOMIC DNA]</scope>
</reference>